<sequence length="81" mass="9231">MASKSPSAAQIKYLRLGRYQPGGKLPLFDPNGQQISKTVIKSCLKKGWVQTWFENPIKPDWLVCKLTEEGVRVVDKYGNRH</sequence>
<gene>
    <name evidence="1" type="ORF">GQE98_11510</name>
</gene>
<dbReference type="Proteomes" id="UP000476030">
    <property type="component" value="Unassembled WGS sequence"/>
</dbReference>
<dbReference type="AlphaFoldDB" id="A0A6L8W840"/>
<dbReference type="RefSeq" id="WP_161315781.1">
    <property type="nucleotide sequence ID" value="NZ_WTUW01000002.1"/>
</dbReference>
<organism evidence="1 2">
    <name type="scientific">Sneathiella litorea</name>
    <dbReference type="NCBI Taxonomy" id="2606216"/>
    <lineage>
        <taxon>Bacteria</taxon>
        <taxon>Pseudomonadati</taxon>
        <taxon>Pseudomonadota</taxon>
        <taxon>Alphaproteobacteria</taxon>
        <taxon>Sneathiellales</taxon>
        <taxon>Sneathiellaceae</taxon>
        <taxon>Sneathiella</taxon>
    </lineage>
</organism>
<proteinExistence type="predicted"/>
<evidence type="ECO:0000313" key="2">
    <source>
        <dbReference type="Proteomes" id="UP000476030"/>
    </source>
</evidence>
<evidence type="ECO:0000313" key="1">
    <source>
        <dbReference type="EMBL" id="MZR31258.1"/>
    </source>
</evidence>
<comment type="caution">
    <text evidence="1">The sequence shown here is derived from an EMBL/GenBank/DDBJ whole genome shotgun (WGS) entry which is preliminary data.</text>
</comment>
<accession>A0A6L8W840</accession>
<dbReference type="EMBL" id="WTUW01000002">
    <property type="protein sequence ID" value="MZR31258.1"/>
    <property type="molecule type" value="Genomic_DNA"/>
</dbReference>
<name>A0A6L8W840_9PROT</name>
<keyword evidence="2" id="KW-1185">Reference proteome</keyword>
<reference evidence="1 2" key="1">
    <citation type="submission" date="2019-12" db="EMBL/GenBank/DDBJ databases">
        <title>Snethiella sp. nov. sp. isolated from sea sand.</title>
        <authorList>
            <person name="Kim J."/>
            <person name="Jeong S.E."/>
            <person name="Jung H.S."/>
            <person name="Jeon C.O."/>
        </authorList>
    </citation>
    <scope>NUCLEOTIDE SEQUENCE [LARGE SCALE GENOMIC DNA]</scope>
    <source>
        <strain evidence="1 2">DP05</strain>
    </source>
</reference>
<protein>
    <submittedName>
        <fullName evidence="1">Uncharacterized protein</fullName>
    </submittedName>
</protein>